<dbReference type="SUPFAM" id="SSF56988">
    <property type="entry name" value="Anthrax protective antigen"/>
    <property type="match status" value="1"/>
</dbReference>
<keyword evidence="1" id="KW-0378">Hydrolase</keyword>
<dbReference type="PROSITE" id="PS51820">
    <property type="entry name" value="PA14"/>
    <property type="match status" value="1"/>
</dbReference>
<dbReference type="InterPro" id="IPR003961">
    <property type="entry name" value="FN3_dom"/>
</dbReference>
<evidence type="ECO:0000256" key="3">
    <source>
        <dbReference type="SAM" id="MobiDB-lite"/>
    </source>
</evidence>
<dbReference type="GO" id="GO:0016798">
    <property type="term" value="F:hydrolase activity, acting on glycosyl bonds"/>
    <property type="evidence" value="ECO:0007669"/>
    <property type="project" value="UniProtKB-KW"/>
</dbReference>
<feature type="domain" description="PA14" evidence="6">
    <location>
        <begin position="34"/>
        <end position="176"/>
    </location>
</feature>
<dbReference type="STRING" id="1907.SGLAU_18085"/>
<dbReference type="Proteomes" id="UP000029482">
    <property type="component" value="Chromosome"/>
</dbReference>
<feature type="chain" id="PRO_5001851667" evidence="4">
    <location>
        <begin position="31"/>
        <end position="804"/>
    </location>
</feature>
<evidence type="ECO:0000313" key="8">
    <source>
        <dbReference type="Proteomes" id="UP000029482"/>
    </source>
</evidence>
<keyword evidence="8" id="KW-1185">Reference proteome</keyword>
<keyword evidence="2" id="KW-0624">Polysaccharide degradation</keyword>
<dbReference type="SMART" id="SM00060">
    <property type="entry name" value="FN3"/>
    <property type="match status" value="2"/>
</dbReference>
<gene>
    <name evidence="7" type="ORF">SGLAU_18085</name>
</gene>
<evidence type="ECO:0000259" key="5">
    <source>
        <dbReference type="PROSITE" id="PS50853"/>
    </source>
</evidence>
<name>A0A089XEI8_STRGA</name>
<dbReference type="KEGG" id="sgu:SGLAU_18085"/>
<dbReference type="InterPro" id="IPR011658">
    <property type="entry name" value="PA14_dom"/>
</dbReference>
<dbReference type="Gene3D" id="2.60.40.10">
    <property type="entry name" value="Immunoglobulins"/>
    <property type="match status" value="4"/>
</dbReference>
<keyword evidence="4" id="KW-0732">Signal</keyword>
<organism evidence="7 8">
    <name type="scientific">Streptomyces glaucescens</name>
    <dbReference type="NCBI Taxonomy" id="1907"/>
    <lineage>
        <taxon>Bacteria</taxon>
        <taxon>Bacillati</taxon>
        <taxon>Actinomycetota</taxon>
        <taxon>Actinomycetes</taxon>
        <taxon>Kitasatosporales</taxon>
        <taxon>Streptomycetaceae</taxon>
        <taxon>Streptomyces</taxon>
    </lineage>
</organism>
<proteinExistence type="predicted"/>
<dbReference type="PROSITE" id="PS51257">
    <property type="entry name" value="PROKAR_LIPOPROTEIN"/>
    <property type="match status" value="1"/>
</dbReference>
<dbReference type="InterPro" id="IPR037524">
    <property type="entry name" value="PA14/GLEYA"/>
</dbReference>
<sequence length="804" mass="86479">MNSARRTTATALVLATAGGVLTVAATTATAATSCTSPAFKREFFANTTFSGTPRKTDCDSAVDQSWGNGAPVSGLPSNNFGVRWSLTRDFGSGGPFAFSAAAQDGIRVYLDGVRKVDLWKNVSTTARTTVNVTIPSGRHTLRVDYVNWTGTANVTFAYAPRTSAAVDKVRPLTPAGTAVTYDTATGRARLTWTRNKEMDLANYRVYRRLKGAPYGATPLATTTAASYTDATLPKTGAAYYYEVRAVDKAGNVSGGSADQLVTTVDRTPPAAPFVEMDVCADDVTVAGPELVTTAANQADIAEYQAQRQDPVTKAWSTVYTGARGAFCDRGRAADGTQATYRGRARDAAGNWSVYSAATTLKVTDGVPPAVPANARVEYRSGVPHLVWEADPDAVRYEVLQHDPATGGWLKALGDTAATTRNDVVPLQQSAVADEYRYAVRAFDAVGNASAPAGITLRTADRPEAIAPYQLVADRSGDAVRLSWRSTDPWTVDDAHLPTYEILRTDPATGESTTVERCSPVNGTGAPQPPSTHTVPARDDFDPAYVTWPHPVVYATCVEGSGASETTYEYRIVAVDRHGHRSAASAPVTATMGDTVRPAPVTDLTAEIVPMGVRLTWNPPADDDVIEYYVWQGTTDPETGGTVWTRNCVTGDSLAGTEILCPTLPDGQEHVYRVAATDRVYLDEGPDTFHPAEIRVTLPDTRPAGWTGTWVGTDQYPELSVRCGQVLGDPPCENWTEARVQRWDPATASWLTLAAGPVDTTLSHMDQDVHDDHLGLYYYRAVYADGTGDEKVVWERAYGIWEPWL</sequence>
<dbReference type="PROSITE" id="PS50853">
    <property type="entry name" value="FN3"/>
    <property type="match status" value="2"/>
</dbReference>
<feature type="domain" description="Fibronectin type-III" evidence="5">
    <location>
        <begin position="596"/>
        <end position="699"/>
    </location>
</feature>
<evidence type="ECO:0000256" key="4">
    <source>
        <dbReference type="SAM" id="SignalP"/>
    </source>
</evidence>
<evidence type="ECO:0000259" key="6">
    <source>
        <dbReference type="PROSITE" id="PS51820"/>
    </source>
</evidence>
<dbReference type="AlphaFoldDB" id="A0A089XEI8"/>
<protein>
    <submittedName>
        <fullName evidence="7">PA14 domain-containing protein</fullName>
    </submittedName>
</protein>
<evidence type="ECO:0000256" key="2">
    <source>
        <dbReference type="ARBA" id="ARBA00023326"/>
    </source>
</evidence>
<feature type="domain" description="Fibronectin type-III" evidence="5">
    <location>
        <begin position="170"/>
        <end position="270"/>
    </location>
</feature>
<dbReference type="Pfam" id="PF07691">
    <property type="entry name" value="PA14"/>
    <property type="match status" value="1"/>
</dbReference>
<reference evidence="8" key="1">
    <citation type="journal article" date="2015" name="J. Biotechnol.">
        <title>Complete genome sequence of the actinobacterium Streptomyces glaucescens GLA.O (DSM 40922) consisting of a linear chromosome and one linear plasmid.</title>
        <authorList>
            <person name="Ortseifen V."/>
            <person name="Winkler A."/>
            <person name="Albersmeier A."/>
            <person name="Wendler S."/>
            <person name="Puhler A."/>
            <person name="Kalinowski J."/>
            <person name="Ruckert C."/>
        </authorList>
    </citation>
    <scope>NUCLEOTIDE SEQUENCE [LARGE SCALE GENOMIC DNA]</scope>
    <source>
        <strain evidence="8">DSM 40922 / GLA O</strain>
    </source>
</reference>
<dbReference type="RefSeq" id="WP_043502713.1">
    <property type="nucleotide sequence ID" value="NZ_CP009438.1"/>
</dbReference>
<evidence type="ECO:0000256" key="1">
    <source>
        <dbReference type="ARBA" id="ARBA00023295"/>
    </source>
</evidence>
<dbReference type="SMART" id="SM00758">
    <property type="entry name" value="PA14"/>
    <property type="match status" value="1"/>
</dbReference>
<dbReference type="InterPro" id="IPR036116">
    <property type="entry name" value="FN3_sf"/>
</dbReference>
<keyword evidence="1" id="KW-0326">Glycosidase</keyword>
<dbReference type="HOGENOM" id="CLU_404349_0_0_11"/>
<dbReference type="EMBL" id="CP009438">
    <property type="protein sequence ID" value="AIR99579.1"/>
    <property type="molecule type" value="Genomic_DNA"/>
</dbReference>
<dbReference type="SUPFAM" id="SSF49265">
    <property type="entry name" value="Fibronectin type III"/>
    <property type="match status" value="2"/>
</dbReference>
<dbReference type="OrthoDB" id="9815404at2"/>
<evidence type="ECO:0000313" key="7">
    <source>
        <dbReference type="EMBL" id="AIR99579.1"/>
    </source>
</evidence>
<keyword evidence="2" id="KW-0119">Carbohydrate metabolism</keyword>
<dbReference type="GO" id="GO:0000272">
    <property type="term" value="P:polysaccharide catabolic process"/>
    <property type="evidence" value="ECO:0007669"/>
    <property type="project" value="UniProtKB-KW"/>
</dbReference>
<feature type="region of interest" description="Disordered" evidence="3">
    <location>
        <begin position="507"/>
        <end position="533"/>
    </location>
</feature>
<dbReference type="InterPro" id="IPR013783">
    <property type="entry name" value="Ig-like_fold"/>
</dbReference>
<dbReference type="eggNOG" id="COG4733">
    <property type="taxonomic scope" value="Bacteria"/>
</dbReference>
<feature type="signal peptide" evidence="4">
    <location>
        <begin position="1"/>
        <end position="30"/>
    </location>
</feature>
<accession>A0A089XEI8</accession>